<evidence type="ECO:0000313" key="8">
    <source>
        <dbReference type="Proteomes" id="UP001501251"/>
    </source>
</evidence>
<sequence length="264" mass="27241">MIGDAEGGGRGPEGDDRVIGGAGEDDRGARGPEESARSAVRSPGGGDRVVRVLIADDHPVVRQGLRTFLDLQEDLDVVGEAADGAEAVALVGSLAPDVLLLDLKMPVLDGLGALLLLGERGLSPKVLVLTSVSDRGDVAPAMRAGAAGFLYKDVEPAALVQAIRAVYGGQVLLAPEAAEAMLSGPGPVQAAREGGNEGRQVAPLTDREREVLALIASGRSNREIARQLAVAEKTVKTHVSNVLMKLGVQDRTQAALYAVRNGLA</sequence>
<dbReference type="InterPro" id="IPR011006">
    <property type="entry name" value="CheY-like_superfamily"/>
</dbReference>
<dbReference type="SMART" id="SM00448">
    <property type="entry name" value="REC"/>
    <property type="match status" value="1"/>
</dbReference>
<gene>
    <name evidence="7" type="ORF">GCM10022252_05940</name>
</gene>
<dbReference type="SMART" id="SM00421">
    <property type="entry name" value="HTH_LUXR"/>
    <property type="match status" value="1"/>
</dbReference>
<evidence type="ECO:0000256" key="4">
    <source>
        <dbReference type="SAM" id="MobiDB-lite"/>
    </source>
</evidence>
<dbReference type="Gene3D" id="3.40.50.2300">
    <property type="match status" value="1"/>
</dbReference>
<feature type="domain" description="HTH luxR-type" evidence="5">
    <location>
        <begin position="197"/>
        <end position="262"/>
    </location>
</feature>
<dbReference type="Proteomes" id="UP001501251">
    <property type="component" value="Unassembled WGS sequence"/>
</dbReference>
<keyword evidence="2" id="KW-0238">DNA-binding</keyword>
<evidence type="ECO:0000259" key="5">
    <source>
        <dbReference type="PROSITE" id="PS50043"/>
    </source>
</evidence>
<comment type="caution">
    <text evidence="7">The sequence shown here is derived from an EMBL/GenBank/DDBJ whole genome shotgun (WGS) entry which is preliminary data.</text>
</comment>
<dbReference type="InterPro" id="IPR001789">
    <property type="entry name" value="Sig_transdc_resp-reg_receiver"/>
</dbReference>
<evidence type="ECO:0000256" key="1">
    <source>
        <dbReference type="ARBA" id="ARBA00022553"/>
    </source>
</evidence>
<keyword evidence="1 3" id="KW-0597">Phosphoprotein</keyword>
<dbReference type="PANTHER" id="PTHR43214">
    <property type="entry name" value="TWO-COMPONENT RESPONSE REGULATOR"/>
    <property type="match status" value="1"/>
</dbReference>
<dbReference type="Pfam" id="PF00072">
    <property type="entry name" value="Response_reg"/>
    <property type="match status" value="1"/>
</dbReference>
<dbReference type="InterPro" id="IPR058245">
    <property type="entry name" value="NreC/VraR/RcsB-like_REC"/>
</dbReference>
<evidence type="ECO:0000313" key="7">
    <source>
        <dbReference type="EMBL" id="GAA4181478.1"/>
    </source>
</evidence>
<feature type="modified residue" description="4-aspartylphosphate" evidence="3">
    <location>
        <position position="102"/>
    </location>
</feature>
<dbReference type="PROSITE" id="PS50110">
    <property type="entry name" value="RESPONSE_REGULATORY"/>
    <property type="match status" value="1"/>
</dbReference>
<dbReference type="SUPFAM" id="SSF52172">
    <property type="entry name" value="CheY-like"/>
    <property type="match status" value="1"/>
</dbReference>
<dbReference type="PROSITE" id="PS00622">
    <property type="entry name" value="HTH_LUXR_1"/>
    <property type="match status" value="1"/>
</dbReference>
<evidence type="ECO:0000259" key="6">
    <source>
        <dbReference type="PROSITE" id="PS50110"/>
    </source>
</evidence>
<dbReference type="PANTHER" id="PTHR43214:SF43">
    <property type="entry name" value="TWO-COMPONENT RESPONSE REGULATOR"/>
    <property type="match status" value="1"/>
</dbReference>
<accession>A0ABP8AC38</accession>
<keyword evidence="8" id="KW-1185">Reference proteome</keyword>
<dbReference type="CDD" id="cd06170">
    <property type="entry name" value="LuxR_C_like"/>
    <property type="match status" value="1"/>
</dbReference>
<evidence type="ECO:0000256" key="3">
    <source>
        <dbReference type="PROSITE-ProRule" id="PRU00169"/>
    </source>
</evidence>
<feature type="compositionally biased region" description="Basic and acidic residues" evidence="4">
    <location>
        <begin position="12"/>
        <end position="36"/>
    </location>
</feature>
<dbReference type="PRINTS" id="PR00038">
    <property type="entry name" value="HTHLUXR"/>
</dbReference>
<feature type="domain" description="Response regulatory" evidence="6">
    <location>
        <begin position="51"/>
        <end position="167"/>
    </location>
</feature>
<dbReference type="InterPro" id="IPR016032">
    <property type="entry name" value="Sig_transdc_resp-reg_C-effctor"/>
</dbReference>
<reference evidence="8" key="1">
    <citation type="journal article" date="2019" name="Int. J. Syst. Evol. Microbiol.">
        <title>The Global Catalogue of Microorganisms (GCM) 10K type strain sequencing project: providing services to taxonomists for standard genome sequencing and annotation.</title>
        <authorList>
            <consortium name="The Broad Institute Genomics Platform"/>
            <consortium name="The Broad Institute Genome Sequencing Center for Infectious Disease"/>
            <person name="Wu L."/>
            <person name="Ma J."/>
        </authorList>
    </citation>
    <scope>NUCLEOTIDE SEQUENCE [LARGE SCALE GENOMIC DNA]</scope>
    <source>
        <strain evidence="8">JCM 17388</strain>
    </source>
</reference>
<organism evidence="7 8">
    <name type="scientific">Streptosporangium oxazolinicum</name>
    <dbReference type="NCBI Taxonomy" id="909287"/>
    <lineage>
        <taxon>Bacteria</taxon>
        <taxon>Bacillati</taxon>
        <taxon>Actinomycetota</taxon>
        <taxon>Actinomycetes</taxon>
        <taxon>Streptosporangiales</taxon>
        <taxon>Streptosporangiaceae</taxon>
        <taxon>Streptosporangium</taxon>
    </lineage>
</organism>
<feature type="compositionally biased region" description="Gly residues" evidence="4">
    <location>
        <begin position="1"/>
        <end position="11"/>
    </location>
</feature>
<dbReference type="PROSITE" id="PS50043">
    <property type="entry name" value="HTH_LUXR_2"/>
    <property type="match status" value="1"/>
</dbReference>
<evidence type="ECO:0000256" key="2">
    <source>
        <dbReference type="ARBA" id="ARBA00023125"/>
    </source>
</evidence>
<dbReference type="Pfam" id="PF00196">
    <property type="entry name" value="GerE"/>
    <property type="match status" value="1"/>
</dbReference>
<dbReference type="EMBL" id="BAABAQ010000001">
    <property type="protein sequence ID" value="GAA4181478.1"/>
    <property type="molecule type" value="Genomic_DNA"/>
</dbReference>
<protein>
    <submittedName>
        <fullName evidence="7">Response regulator transcription factor</fullName>
    </submittedName>
</protein>
<feature type="region of interest" description="Disordered" evidence="4">
    <location>
        <begin position="1"/>
        <end position="44"/>
    </location>
</feature>
<dbReference type="SUPFAM" id="SSF46894">
    <property type="entry name" value="C-terminal effector domain of the bipartite response regulators"/>
    <property type="match status" value="1"/>
</dbReference>
<dbReference type="InterPro" id="IPR000792">
    <property type="entry name" value="Tscrpt_reg_LuxR_C"/>
</dbReference>
<proteinExistence type="predicted"/>
<dbReference type="CDD" id="cd17535">
    <property type="entry name" value="REC_NarL-like"/>
    <property type="match status" value="1"/>
</dbReference>
<dbReference type="InterPro" id="IPR039420">
    <property type="entry name" value="WalR-like"/>
</dbReference>
<name>A0ABP8AC38_9ACTN</name>